<dbReference type="AlphaFoldDB" id="A0AAV4RIT3"/>
<reference evidence="1 2" key="1">
    <citation type="submission" date="2021-06" db="EMBL/GenBank/DDBJ databases">
        <title>Caerostris darwini draft genome.</title>
        <authorList>
            <person name="Kono N."/>
            <person name="Arakawa K."/>
        </authorList>
    </citation>
    <scope>NUCLEOTIDE SEQUENCE [LARGE SCALE GENOMIC DNA]</scope>
</reference>
<proteinExistence type="predicted"/>
<gene>
    <name evidence="1" type="ORF">CDAR_292811</name>
</gene>
<evidence type="ECO:0000313" key="2">
    <source>
        <dbReference type="Proteomes" id="UP001054837"/>
    </source>
</evidence>
<name>A0AAV4RIT3_9ARAC</name>
<evidence type="ECO:0000313" key="1">
    <source>
        <dbReference type="EMBL" id="GIY20231.1"/>
    </source>
</evidence>
<dbReference type="EMBL" id="BPLQ01006124">
    <property type="protein sequence ID" value="GIY20231.1"/>
    <property type="molecule type" value="Genomic_DNA"/>
</dbReference>
<comment type="caution">
    <text evidence="1">The sequence shown here is derived from an EMBL/GenBank/DDBJ whole genome shotgun (WGS) entry which is preliminary data.</text>
</comment>
<accession>A0AAV4RIT3</accession>
<protein>
    <submittedName>
        <fullName evidence="1">Uncharacterized protein</fullName>
    </submittedName>
</protein>
<sequence length="113" mass="12612">MKFKNDVGAIYSENLETFLRAPKKLKKVGKSLNLTLNETPVLSLLLSYQHGTLPPNDLEVSSSPICISTDGADFKCFFSSTLIQANLVFLQQKKLLFFHHLCQLQLPLLSGKS</sequence>
<dbReference type="Proteomes" id="UP001054837">
    <property type="component" value="Unassembled WGS sequence"/>
</dbReference>
<organism evidence="1 2">
    <name type="scientific">Caerostris darwini</name>
    <dbReference type="NCBI Taxonomy" id="1538125"/>
    <lineage>
        <taxon>Eukaryota</taxon>
        <taxon>Metazoa</taxon>
        <taxon>Ecdysozoa</taxon>
        <taxon>Arthropoda</taxon>
        <taxon>Chelicerata</taxon>
        <taxon>Arachnida</taxon>
        <taxon>Araneae</taxon>
        <taxon>Araneomorphae</taxon>
        <taxon>Entelegynae</taxon>
        <taxon>Araneoidea</taxon>
        <taxon>Araneidae</taxon>
        <taxon>Caerostris</taxon>
    </lineage>
</organism>
<keyword evidence="2" id="KW-1185">Reference proteome</keyword>